<dbReference type="Proteomes" id="UP000712600">
    <property type="component" value="Unassembled WGS sequence"/>
</dbReference>
<feature type="region of interest" description="Disordered" evidence="1">
    <location>
        <begin position="127"/>
        <end position="147"/>
    </location>
</feature>
<protein>
    <submittedName>
        <fullName evidence="3">Uncharacterized protein</fullName>
    </submittedName>
</protein>
<keyword evidence="2" id="KW-0732">Signal</keyword>
<reference evidence="3" key="1">
    <citation type="submission" date="2019-12" db="EMBL/GenBank/DDBJ databases">
        <title>Genome sequencing and annotation of Brassica cretica.</title>
        <authorList>
            <person name="Studholme D.J."/>
            <person name="Sarris P."/>
        </authorList>
    </citation>
    <scope>NUCLEOTIDE SEQUENCE</scope>
    <source>
        <strain evidence="3">PFS-109/04</strain>
        <tissue evidence="3">Leaf</tissue>
    </source>
</reference>
<dbReference type="EMBL" id="QGKX02000095">
    <property type="protein sequence ID" value="KAF3573565.1"/>
    <property type="molecule type" value="Genomic_DNA"/>
</dbReference>
<accession>A0A8S9RLL0</accession>
<feature type="compositionally biased region" description="Acidic residues" evidence="1">
    <location>
        <begin position="133"/>
        <end position="147"/>
    </location>
</feature>
<evidence type="ECO:0000313" key="4">
    <source>
        <dbReference type="Proteomes" id="UP000712600"/>
    </source>
</evidence>
<feature type="chain" id="PRO_5035871866" evidence="2">
    <location>
        <begin position="19"/>
        <end position="147"/>
    </location>
</feature>
<dbReference type="AlphaFoldDB" id="A0A8S9RLL0"/>
<evidence type="ECO:0000256" key="1">
    <source>
        <dbReference type="SAM" id="MobiDB-lite"/>
    </source>
</evidence>
<proteinExistence type="predicted"/>
<name>A0A8S9RLL0_BRACR</name>
<evidence type="ECO:0000256" key="2">
    <source>
        <dbReference type="SAM" id="SignalP"/>
    </source>
</evidence>
<feature type="signal peptide" evidence="2">
    <location>
        <begin position="1"/>
        <end position="18"/>
    </location>
</feature>
<comment type="caution">
    <text evidence="3">The sequence shown here is derived from an EMBL/GenBank/DDBJ whole genome shotgun (WGS) entry which is preliminary data.</text>
</comment>
<evidence type="ECO:0000313" key="3">
    <source>
        <dbReference type="EMBL" id="KAF3573565.1"/>
    </source>
</evidence>
<sequence>MAYHVAVLALALTADTFAAEVVPTLSLSLISPSTRVCWSSVSMSDGASKAENANLNKTDPTLRWASWRRIIQLAVWKVGDGSSNFYEGSDDAGLVVPTLGNCSFDGRFLENFPTLISSLPILTPIADEANKDEFDESDDPDDGSDNE</sequence>
<gene>
    <name evidence="3" type="ORF">F2Q69_00059217</name>
</gene>
<organism evidence="3 4">
    <name type="scientific">Brassica cretica</name>
    <name type="common">Mustard</name>
    <dbReference type="NCBI Taxonomy" id="69181"/>
    <lineage>
        <taxon>Eukaryota</taxon>
        <taxon>Viridiplantae</taxon>
        <taxon>Streptophyta</taxon>
        <taxon>Embryophyta</taxon>
        <taxon>Tracheophyta</taxon>
        <taxon>Spermatophyta</taxon>
        <taxon>Magnoliopsida</taxon>
        <taxon>eudicotyledons</taxon>
        <taxon>Gunneridae</taxon>
        <taxon>Pentapetalae</taxon>
        <taxon>rosids</taxon>
        <taxon>malvids</taxon>
        <taxon>Brassicales</taxon>
        <taxon>Brassicaceae</taxon>
        <taxon>Brassiceae</taxon>
        <taxon>Brassica</taxon>
    </lineage>
</organism>